<accession>A0ABP7B7I8</accession>
<dbReference type="Proteomes" id="UP001500711">
    <property type="component" value="Unassembled WGS sequence"/>
</dbReference>
<reference evidence="3" key="1">
    <citation type="journal article" date="2019" name="Int. J. Syst. Evol. Microbiol.">
        <title>The Global Catalogue of Microorganisms (GCM) 10K type strain sequencing project: providing services to taxonomists for standard genome sequencing and annotation.</title>
        <authorList>
            <consortium name="The Broad Institute Genomics Platform"/>
            <consortium name="The Broad Institute Genome Sequencing Center for Infectious Disease"/>
            <person name="Wu L."/>
            <person name="Ma J."/>
        </authorList>
    </citation>
    <scope>NUCLEOTIDE SEQUENCE [LARGE SCALE GENOMIC DNA]</scope>
    <source>
        <strain evidence="3">JCM 17494</strain>
    </source>
</reference>
<feature type="region of interest" description="Disordered" evidence="1">
    <location>
        <begin position="23"/>
        <end position="78"/>
    </location>
</feature>
<protein>
    <submittedName>
        <fullName evidence="2">Uncharacterized protein</fullName>
    </submittedName>
</protein>
<comment type="caution">
    <text evidence="2">The sequence shown here is derived from an EMBL/GenBank/DDBJ whole genome shotgun (WGS) entry which is preliminary data.</text>
</comment>
<evidence type="ECO:0000256" key="1">
    <source>
        <dbReference type="SAM" id="MobiDB-lite"/>
    </source>
</evidence>
<sequence>MARGPLGPENRKEMVIHAALLSREITPTRKSRARQRQRRRRGQEAAAKVKLGPGTNRKAKPWRPSKTTAMAKPSRTGQFHAVQAVITAPDRPTRPRTLAIEA</sequence>
<organism evidence="2 3">
    <name type="scientific">Lentzea roselyniae</name>
    <dbReference type="NCBI Taxonomy" id="531940"/>
    <lineage>
        <taxon>Bacteria</taxon>
        <taxon>Bacillati</taxon>
        <taxon>Actinomycetota</taxon>
        <taxon>Actinomycetes</taxon>
        <taxon>Pseudonocardiales</taxon>
        <taxon>Pseudonocardiaceae</taxon>
        <taxon>Lentzea</taxon>
    </lineage>
</organism>
<evidence type="ECO:0000313" key="3">
    <source>
        <dbReference type="Proteomes" id="UP001500711"/>
    </source>
</evidence>
<name>A0ABP7B7I8_9PSEU</name>
<proteinExistence type="predicted"/>
<feature type="compositionally biased region" description="Basic residues" evidence="1">
    <location>
        <begin position="29"/>
        <end position="41"/>
    </location>
</feature>
<keyword evidence="3" id="KW-1185">Reference proteome</keyword>
<dbReference type="EMBL" id="BAABBE010000011">
    <property type="protein sequence ID" value="GAA3651299.1"/>
    <property type="molecule type" value="Genomic_DNA"/>
</dbReference>
<evidence type="ECO:0000313" key="2">
    <source>
        <dbReference type="EMBL" id="GAA3651299.1"/>
    </source>
</evidence>
<gene>
    <name evidence="2" type="ORF">GCM10022267_41990</name>
</gene>